<evidence type="ECO:0000313" key="4">
    <source>
        <dbReference type="Proteomes" id="UP001597261"/>
    </source>
</evidence>
<protein>
    <submittedName>
        <fullName evidence="3">Uncharacterized protein</fullName>
    </submittedName>
</protein>
<name>A0ABW4J2C9_9ACTN</name>
<evidence type="ECO:0000256" key="2">
    <source>
        <dbReference type="SAM" id="Phobius"/>
    </source>
</evidence>
<comment type="caution">
    <text evidence="3">The sequence shown here is derived from an EMBL/GenBank/DDBJ whole genome shotgun (WGS) entry which is preliminary data.</text>
</comment>
<keyword evidence="2" id="KW-1133">Transmembrane helix</keyword>
<dbReference type="Proteomes" id="UP001597261">
    <property type="component" value="Unassembled WGS sequence"/>
</dbReference>
<dbReference type="EMBL" id="JBHUDX010000092">
    <property type="protein sequence ID" value="MFD1662350.1"/>
    <property type="molecule type" value="Genomic_DNA"/>
</dbReference>
<keyword evidence="2" id="KW-0472">Membrane</keyword>
<proteinExistence type="predicted"/>
<evidence type="ECO:0000313" key="3">
    <source>
        <dbReference type="EMBL" id="MFD1662350.1"/>
    </source>
</evidence>
<feature type="non-terminal residue" evidence="3">
    <location>
        <position position="1"/>
    </location>
</feature>
<evidence type="ECO:0000256" key="1">
    <source>
        <dbReference type="SAM" id="MobiDB-lite"/>
    </source>
</evidence>
<feature type="transmembrane region" description="Helical" evidence="2">
    <location>
        <begin position="59"/>
        <end position="79"/>
    </location>
</feature>
<feature type="compositionally biased region" description="Low complexity" evidence="1">
    <location>
        <begin position="1"/>
        <end position="20"/>
    </location>
</feature>
<feature type="compositionally biased region" description="Basic and acidic residues" evidence="1">
    <location>
        <begin position="21"/>
        <end position="34"/>
    </location>
</feature>
<sequence length="91" mass="8720">GGQGEQPGQQKSQGQGQGKSEGQKQGKGKGKEGGQGKGELPPVGAQHGVHAGEGGSFNVSVPALVAGGVLIVGALGAALHRLFARGPSGTG</sequence>
<reference evidence="4" key="1">
    <citation type="journal article" date="2019" name="Int. J. Syst. Evol. Microbiol.">
        <title>The Global Catalogue of Microorganisms (GCM) 10K type strain sequencing project: providing services to taxonomists for standard genome sequencing and annotation.</title>
        <authorList>
            <consortium name="The Broad Institute Genomics Platform"/>
            <consortium name="The Broad Institute Genome Sequencing Center for Infectious Disease"/>
            <person name="Wu L."/>
            <person name="Ma J."/>
        </authorList>
    </citation>
    <scope>NUCLEOTIDE SEQUENCE [LARGE SCALE GENOMIC DNA]</scope>
    <source>
        <strain evidence="4">CGMCC 1.12470</strain>
    </source>
</reference>
<organism evidence="3 4">
    <name type="scientific">Streptomyces caeni</name>
    <dbReference type="NCBI Taxonomy" id="2307231"/>
    <lineage>
        <taxon>Bacteria</taxon>
        <taxon>Bacillati</taxon>
        <taxon>Actinomycetota</taxon>
        <taxon>Actinomycetes</taxon>
        <taxon>Kitasatosporales</taxon>
        <taxon>Streptomycetaceae</taxon>
        <taxon>Streptomyces</taxon>
    </lineage>
</organism>
<feature type="region of interest" description="Disordered" evidence="1">
    <location>
        <begin position="1"/>
        <end position="57"/>
    </location>
</feature>
<gene>
    <name evidence="3" type="ORF">ACFSL4_30205</name>
</gene>
<keyword evidence="2" id="KW-0812">Transmembrane</keyword>
<accession>A0ABW4J2C9</accession>
<keyword evidence="4" id="KW-1185">Reference proteome</keyword>